<comment type="caution">
    <text evidence="2">The sequence shown here is derived from an EMBL/GenBank/DDBJ whole genome shotgun (WGS) entry which is preliminary data.</text>
</comment>
<dbReference type="OrthoDB" id="327431at2"/>
<keyword evidence="1" id="KW-1133">Transmembrane helix</keyword>
<keyword evidence="1" id="KW-0812">Transmembrane</keyword>
<proteinExistence type="predicted"/>
<evidence type="ECO:0000313" key="3">
    <source>
        <dbReference type="Proteomes" id="UP000265955"/>
    </source>
</evidence>
<feature type="transmembrane region" description="Helical" evidence="1">
    <location>
        <begin position="163"/>
        <end position="181"/>
    </location>
</feature>
<sequence length="219" mass="24148">MFIGHYSAAFVAKRLAPALPLPLLFIACQLIDLFWGAFVLLGVEKLRIVPGFTASNGLDLYFMPYTHSLSSALVWSLGAALLCWMWAPASRLRATMVIAMAVASHWALDLLVHIPDLPLWFDSIKVGFGWWNYRGFALLLELVLLWTGIVLCLPVAGANRNRFLLLGVGMSGLQVFSLLHQPDTGNAVAQQLLMTYLGLAAAAWWVSRIKAERKQAALP</sequence>
<feature type="transmembrane region" description="Helical" evidence="1">
    <location>
        <begin position="94"/>
        <end position="115"/>
    </location>
</feature>
<evidence type="ECO:0000313" key="2">
    <source>
        <dbReference type="EMBL" id="RJF99323.1"/>
    </source>
</evidence>
<accession>A0A3A3FU60</accession>
<keyword evidence="1" id="KW-0472">Membrane</keyword>
<feature type="transmembrane region" description="Helical" evidence="1">
    <location>
        <begin position="135"/>
        <end position="156"/>
    </location>
</feature>
<evidence type="ECO:0000256" key="1">
    <source>
        <dbReference type="SAM" id="Phobius"/>
    </source>
</evidence>
<dbReference type="RefSeq" id="WP_119769264.1">
    <property type="nucleotide sequence ID" value="NZ_QYUO01000001.1"/>
</dbReference>
<protein>
    <submittedName>
        <fullName evidence="2">Uncharacterized protein</fullName>
    </submittedName>
</protein>
<dbReference type="EMBL" id="QYUO01000001">
    <property type="protein sequence ID" value="RJF99323.1"/>
    <property type="molecule type" value="Genomic_DNA"/>
</dbReference>
<feature type="transmembrane region" description="Helical" evidence="1">
    <location>
        <begin position="62"/>
        <end position="87"/>
    </location>
</feature>
<reference evidence="3" key="1">
    <citation type="submission" date="2018-09" db="EMBL/GenBank/DDBJ databases">
        <authorList>
            <person name="Zhu H."/>
        </authorList>
    </citation>
    <scope>NUCLEOTIDE SEQUENCE [LARGE SCALE GENOMIC DNA]</scope>
    <source>
        <strain evidence="3">K1R23-30</strain>
    </source>
</reference>
<name>A0A3A3FU60_9BURK</name>
<gene>
    <name evidence="2" type="ORF">D3871_12930</name>
</gene>
<feature type="transmembrane region" description="Helical" evidence="1">
    <location>
        <begin position="187"/>
        <end position="206"/>
    </location>
</feature>
<feature type="transmembrane region" description="Helical" evidence="1">
    <location>
        <begin position="21"/>
        <end position="42"/>
    </location>
</feature>
<keyword evidence="3" id="KW-1185">Reference proteome</keyword>
<organism evidence="2 3">
    <name type="scientific">Noviherbaspirillum saxi</name>
    <dbReference type="NCBI Taxonomy" id="2320863"/>
    <lineage>
        <taxon>Bacteria</taxon>
        <taxon>Pseudomonadati</taxon>
        <taxon>Pseudomonadota</taxon>
        <taxon>Betaproteobacteria</taxon>
        <taxon>Burkholderiales</taxon>
        <taxon>Oxalobacteraceae</taxon>
        <taxon>Noviherbaspirillum</taxon>
    </lineage>
</organism>
<dbReference type="AlphaFoldDB" id="A0A3A3FU60"/>
<dbReference type="Proteomes" id="UP000265955">
    <property type="component" value="Unassembled WGS sequence"/>
</dbReference>